<keyword evidence="1" id="KW-0812">Transmembrane</keyword>
<organism evidence="2">
    <name type="scientific">Fagus sylvatica</name>
    <name type="common">Beechnut</name>
    <dbReference type="NCBI Taxonomy" id="28930"/>
    <lineage>
        <taxon>Eukaryota</taxon>
        <taxon>Viridiplantae</taxon>
        <taxon>Streptophyta</taxon>
        <taxon>Embryophyta</taxon>
        <taxon>Tracheophyta</taxon>
        <taxon>Spermatophyta</taxon>
        <taxon>Magnoliopsida</taxon>
        <taxon>eudicotyledons</taxon>
        <taxon>Gunneridae</taxon>
        <taxon>Pentapetalae</taxon>
        <taxon>rosids</taxon>
        <taxon>fabids</taxon>
        <taxon>Fagales</taxon>
        <taxon>Fagaceae</taxon>
        <taxon>Fagus</taxon>
    </lineage>
</organism>
<sequence length="261" mass="29197">MGWIGEGGVQKESEGPMVTALEEHYDGEGRICSALEFVVDTGNRIRLWKDRWCGDLPLREVFPVLFDCGFNRDATIDSLLVVVSFFNLIYSHIPSGEGADGLRWRLKNCGIRYSGVSKPFAGSPSLFGMLWLSGVVCVGVMGRQWTILCYTSLGWLSCRVLFFVPSGFIGVTVSGYGASVWMMELAWEAFFGCLEFNPIVLNVERERNRRTFMDLESFESSLLGLFANLFFNWSHAWGFTTSNSIADFIDSLCLGHTAHSL</sequence>
<feature type="transmembrane region" description="Helical" evidence="1">
    <location>
        <begin position="160"/>
        <end position="179"/>
    </location>
</feature>
<name>A0A2N9G9F0_FAGSY</name>
<dbReference type="EMBL" id="OIVN01001630">
    <property type="protein sequence ID" value="SPC96038.1"/>
    <property type="molecule type" value="Genomic_DNA"/>
</dbReference>
<keyword evidence="1" id="KW-0472">Membrane</keyword>
<feature type="transmembrane region" description="Helical" evidence="1">
    <location>
        <begin position="126"/>
        <end position="148"/>
    </location>
</feature>
<proteinExistence type="predicted"/>
<reference evidence="2" key="1">
    <citation type="submission" date="2018-02" db="EMBL/GenBank/DDBJ databases">
        <authorList>
            <person name="Cohen D.B."/>
            <person name="Kent A.D."/>
        </authorList>
    </citation>
    <scope>NUCLEOTIDE SEQUENCE</scope>
</reference>
<evidence type="ECO:0000256" key="1">
    <source>
        <dbReference type="SAM" id="Phobius"/>
    </source>
</evidence>
<accession>A0A2N9G9F0</accession>
<keyword evidence="1" id="KW-1133">Transmembrane helix</keyword>
<protein>
    <submittedName>
        <fullName evidence="2">Uncharacterized protein</fullName>
    </submittedName>
</protein>
<dbReference type="AlphaFoldDB" id="A0A2N9G9F0"/>
<gene>
    <name evidence="2" type="ORF">FSB_LOCUS23920</name>
</gene>
<evidence type="ECO:0000313" key="2">
    <source>
        <dbReference type="EMBL" id="SPC96038.1"/>
    </source>
</evidence>